<accession>A0A8J6H7B6</accession>
<feature type="transmembrane region" description="Helical" evidence="6">
    <location>
        <begin position="342"/>
        <end position="366"/>
    </location>
</feature>
<reference evidence="8" key="2">
    <citation type="submission" date="2021-08" db="EMBL/GenBank/DDBJ databases">
        <authorList>
            <person name="Eriksson T."/>
        </authorList>
    </citation>
    <scope>NUCLEOTIDE SEQUENCE</scope>
    <source>
        <strain evidence="8">Stoneville</strain>
        <tissue evidence="8">Whole head</tissue>
    </source>
</reference>
<reference evidence="8" key="1">
    <citation type="journal article" date="2020" name="J Insects Food Feed">
        <title>The yellow mealworm (Tenebrio molitor) genome: a resource for the emerging insects as food and feed industry.</title>
        <authorList>
            <person name="Eriksson T."/>
            <person name="Andere A."/>
            <person name="Kelstrup H."/>
            <person name="Emery V."/>
            <person name="Picard C."/>
        </authorList>
    </citation>
    <scope>NUCLEOTIDE SEQUENCE</scope>
    <source>
        <strain evidence="8">Stoneville</strain>
        <tissue evidence="8">Whole head</tissue>
    </source>
</reference>
<dbReference type="PRINTS" id="PR00237">
    <property type="entry name" value="GPCRRHODOPSN"/>
</dbReference>
<dbReference type="InterPro" id="IPR000276">
    <property type="entry name" value="GPCR_Rhodpsn"/>
</dbReference>
<evidence type="ECO:0000256" key="5">
    <source>
        <dbReference type="ARBA" id="ARBA00023136"/>
    </source>
</evidence>
<dbReference type="EMBL" id="JABDTM020028654">
    <property type="protein sequence ID" value="KAH0808593.1"/>
    <property type="molecule type" value="Genomic_DNA"/>
</dbReference>
<evidence type="ECO:0000256" key="4">
    <source>
        <dbReference type="ARBA" id="ARBA00022989"/>
    </source>
</evidence>
<feature type="transmembrane region" description="Helical" evidence="6">
    <location>
        <begin position="302"/>
        <end position="322"/>
    </location>
</feature>
<sequence>MFFKEPNGLSRDDGKRPDGMTLVPWIKGQPLVWDVTVVDTLADSYVLKSSEVSGSAAEMTCKRKHSKYSSIISSNYVFKGLAFETLGPWCKEAIDFINVIGNRLIAESGDSKSKKFLFERISLAIQRGNAASIRGTFPDSAILSEIFVFRVILYVEKFLHDIIKIYFEDIMETTQATSRTFYIPRPEKDTMAVLGSHNLKLFQAVNSLSDSNDTYNLTENDLQVLQNLLSVLKHKRNASNFAESSQSEDNCGGQLRNFAETYANHYHSYFAIFVCVFGTIANVLNIIVLTRKDTVCAPINRILTALAVADILLMVEYIPYVYYYYMALPKTMDFPYRGAIYMLFHVHITQILHTTSVCLNLTLAVWRYLALR</sequence>
<dbReference type="Pfam" id="PF10324">
    <property type="entry name" value="7TM_GPCR_Srw"/>
    <property type="match status" value="1"/>
</dbReference>
<dbReference type="InterPro" id="IPR053219">
    <property type="entry name" value="GPCR_Dmsr-1"/>
</dbReference>
<dbReference type="GO" id="GO:0005886">
    <property type="term" value="C:plasma membrane"/>
    <property type="evidence" value="ECO:0007669"/>
    <property type="project" value="TreeGrafter"/>
</dbReference>
<keyword evidence="3 6" id="KW-0812">Transmembrane</keyword>
<keyword evidence="9" id="KW-1185">Reference proteome</keyword>
<dbReference type="PANTHER" id="PTHR46273">
    <property type="entry name" value="MYOSUPPRESSIN RECEPTOR 1, ISOFORM B-RELATED"/>
    <property type="match status" value="1"/>
</dbReference>
<dbReference type="SUPFAM" id="SSF81321">
    <property type="entry name" value="Family A G protein-coupled receptor-like"/>
    <property type="match status" value="1"/>
</dbReference>
<comment type="similarity">
    <text evidence="2">Belongs to the G-protein coupled receptor 1 family.</text>
</comment>
<name>A0A8J6H7B6_TENMO</name>
<evidence type="ECO:0000256" key="2">
    <source>
        <dbReference type="ARBA" id="ARBA00010663"/>
    </source>
</evidence>
<dbReference type="AlphaFoldDB" id="A0A8J6H7B6"/>
<dbReference type="GO" id="GO:0008528">
    <property type="term" value="F:G protein-coupled peptide receptor activity"/>
    <property type="evidence" value="ECO:0007669"/>
    <property type="project" value="InterPro"/>
</dbReference>
<evidence type="ECO:0000256" key="6">
    <source>
        <dbReference type="SAM" id="Phobius"/>
    </source>
</evidence>
<organism evidence="8 9">
    <name type="scientific">Tenebrio molitor</name>
    <name type="common">Yellow mealworm beetle</name>
    <dbReference type="NCBI Taxonomy" id="7067"/>
    <lineage>
        <taxon>Eukaryota</taxon>
        <taxon>Metazoa</taxon>
        <taxon>Ecdysozoa</taxon>
        <taxon>Arthropoda</taxon>
        <taxon>Hexapoda</taxon>
        <taxon>Insecta</taxon>
        <taxon>Pterygota</taxon>
        <taxon>Neoptera</taxon>
        <taxon>Endopterygota</taxon>
        <taxon>Coleoptera</taxon>
        <taxon>Polyphaga</taxon>
        <taxon>Cucujiformia</taxon>
        <taxon>Tenebrionidae</taxon>
        <taxon>Tenebrio</taxon>
    </lineage>
</organism>
<dbReference type="PROSITE" id="PS50262">
    <property type="entry name" value="G_PROTEIN_RECEP_F1_2"/>
    <property type="match status" value="1"/>
</dbReference>
<keyword evidence="4 6" id="KW-1133">Transmembrane helix</keyword>
<evidence type="ECO:0000256" key="1">
    <source>
        <dbReference type="ARBA" id="ARBA00004370"/>
    </source>
</evidence>
<evidence type="ECO:0000259" key="7">
    <source>
        <dbReference type="PROSITE" id="PS50262"/>
    </source>
</evidence>
<protein>
    <recommendedName>
        <fullName evidence="7">G-protein coupled receptors family 1 profile domain-containing protein</fullName>
    </recommendedName>
</protein>
<gene>
    <name evidence="8" type="ORF">GEV33_014200</name>
</gene>
<comment type="caution">
    <text evidence="8">The sequence shown here is derived from an EMBL/GenBank/DDBJ whole genome shotgun (WGS) entry which is preliminary data.</text>
</comment>
<comment type="subcellular location">
    <subcellularLocation>
        <location evidence="1">Membrane</location>
    </subcellularLocation>
</comment>
<dbReference type="Gene3D" id="1.20.1070.10">
    <property type="entry name" value="Rhodopsin 7-helix transmembrane proteins"/>
    <property type="match status" value="1"/>
</dbReference>
<proteinExistence type="inferred from homology"/>
<dbReference type="Proteomes" id="UP000719412">
    <property type="component" value="Unassembled WGS sequence"/>
</dbReference>
<dbReference type="PANTHER" id="PTHR46273:SF4">
    <property type="entry name" value="AT19640P"/>
    <property type="match status" value="1"/>
</dbReference>
<keyword evidence="5 6" id="KW-0472">Membrane</keyword>
<evidence type="ECO:0000256" key="3">
    <source>
        <dbReference type="ARBA" id="ARBA00022692"/>
    </source>
</evidence>
<evidence type="ECO:0000313" key="9">
    <source>
        <dbReference type="Proteomes" id="UP000719412"/>
    </source>
</evidence>
<feature type="transmembrane region" description="Helical" evidence="6">
    <location>
        <begin position="266"/>
        <end position="290"/>
    </location>
</feature>
<evidence type="ECO:0000313" key="8">
    <source>
        <dbReference type="EMBL" id="KAH0808593.1"/>
    </source>
</evidence>
<dbReference type="InterPro" id="IPR019427">
    <property type="entry name" value="7TM_GPCR_serpentine_rcpt_Srw"/>
</dbReference>
<feature type="domain" description="G-protein coupled receptors family 1 profile" evidence="7">
    <location>
        <begin position="281"/>
        <end position="372"/>
    </location>
</feature>
<dbReference type="InterPro" id="IPR017452">
    <property type="entry name" value="GPCR_Rhodpsn_7TM"/>
</dbReference>